<reference evidence="2" key="1">
    <citation type="journal article" date="2014" name="Int. J. Syst. Evol. Microbiol.">
        <title>Complete genome sequence of Corynebacterium casei LMG S-19264T (=DSM 44701T), isolated from a smear-ripened cheese.</title>
        <authorList>
            <consortium name="US DOE Joint Genome Institute (JGI-PGF)"/>
            <person name="Walter F."/>
            <person name="Albersmeier A."/>
            <person name="Kalinowski J."/>
            <person name="Ruckert C."/>
        </authorList>
    </citation>
    <scope>NUCLEOTIDE SEQUENCE</scope>
    <source>
        <strain evidence="2">NBRC 108769</strain>
    </source>
</reference>
<evidence type="ECO:0000259" key="1">
    <source>
        <dbReference type="PROSITE" id="PS51766"/>
    </source>
</evidence>
<organism evidence="2 3">
    <name type="scientific">Portibacter lacus</name>
    <dbReference type="NCBI Taxonomy" id="1099794"/>
    <lineage>
        <taxon>Bacteria</taxon>
        <taxon>Pseudomonadati</taxon>
        <taxon>Bacteroidota</taxon>
        <taxon>Saprospiria</taxon>
        <taxon>Saprospirales</taxon>
        <taxon>Haliscomenobacteraceae</taxon>
        <taxon>Portibacter</taxon>
    </lineage>
</organism>
<dbReference type="AlphaFoldDB" id="A0AA37ST51"/>
<sequence length="947" mass="104387">MGCGPISYAVRRVDGGGTCPIFDEDLPEGNDNEQLNDYVFFCCDDVGQDSIMVQFEVCDDANQDGILGGVDDLCNSVMVFVEVQDKLPPSIECPADMTISCIDYYAIDLEDLTKLDQMFGEASSSATCQLNVSQTILSSEFCGAGEIVRRLAATNDAGSDYCDQRITVEAEVVNQLTCDRISFIGLDNSIYNWCDVNNDEVDTDDLPSLKIDCSESYTVPELDIDLDALCTEAGVSVTIDTFAFAGDACRKYLVHYEVIDQCIYQENYFDASTGEINPFVSENGYFEFYIEIDAFDNEGPTLSCEERNLVAENCIGYEGAIGITGSDNCTDPNFFGVVWKLDLNSDGIIDYPETGYAESNEVTPTEVGLAYFPLGKHEITWVVSDGCGNTSSCTQVINIGENDKAPTPYCYDGISSVVLADDGTFEIWASDFDAGSLNTCQDNVTLTLLPDAYATDLSDEEAFALSLNHPDVVLIPGGTYGFRLSCENIPNGVAATIPIRMYVSNPSGKFDYCIANLRLEDHANVCEDNIGGALAITGMITTEEGKALEKVVVELGADFAEFPIYGNTDENGVYLFETLYDQVDYQITPKRDFDYRNGVSTLDLVLIQRHILGIQDITSPYDLIAADVNGDCGVKASDILQLRKMILGYYVDDNLPNNESWRFVAHANTFNDNLIPCDYMEQDEILKMDATSQSNFTAVKIGDINHSAKLNANDNAVVREYKTLDFVIPNQQFTKGQFVEIDFLASDYRDVEGFQFDLALSKLKYSAIESGGIEISGENIGTSFVDENHLLISYANAGGSSVENDSILFTLRLLATEDGSLDESISMSDFKLDPEVYVGENLTVFEPKLNFRDDDQMSLVFRVEQNAPNPFVDKTTIAFTIPKDGNVRFVVFDISGKEVITREQYFDKGSHTFEVTTAELNRSGAYYYQIEAGEFKGGKTMIAIDNN</sequence>
<reference evidence="2" key="2">
    <citation type="submission" date="2023-01" db="EMBL/GenBank/DDBJ databases">
        <title>Draft genome sequence of Portibacter lacus strain NBRC 108769.</title>
        <authorList>
            <person name="Sun Q."/>
            <person name="Mori K."/>
        </authorList>
    </citation>
    <scope>NUCLEOTIDE SEQUENCE</scope>
    <source>
        <strain evidence="2">NBRC 108769</strain>
    </source>
</reference>
<accession>A0AA37ST51</accession>
<dbReference type="GO" id="GO:0004553">
    <property type="term" value="F:hydrolase activity, hydrolyzing O-glycosyl compounds"/>
    <property type="evidence" value="ECO:0007669"/>
    <property type="project" value="InterPro"/>
</dbReference>
<evidence type="ECO:0000313" key="2">
    <source>
        <dbReference type="EMBL" id="GLR17703.1"/>
    </source>
</evidence>
<dbReference type="InterPro" id="IPR002105">
    <property type="entry name" value="Dockerin_1_rpt"/>
</dbReference>
<dbReference type="Proteomes" id="UP001156666">
    <property type="component" value="Unassembled WGS sequence"/>
</dbReference>
<dbReference type="SUPFAM" id="SSF63446">
    <property type="entry name" value="Type I dockerin domain"/>
    <property type="match status" value="1"/>
</dbReference>
<dbReference type="NCBIfam" id="TIGR04183">
    <property type="entry name" value="Por_Secre_tail"/>
    <property type="match status" value="1"/>
</dbReference>
<feature type="domain" description="Dockerin" evidence="1">
    <location>
        <begin position="586"/>
        <end position="657"/>
    </location>
</feature>
<dbReference type="CDD" id="cd14252">
    <property type="entry name" value="Dockerin_like"/>
    <property type="match status" value="1"/>
</dbReference>
<dbReference type="Gene3D" id="1.10.1330.10">
    <property type="entry name" value="Dockerin domain"/>
    <property type="match status" value="1"/>
</dbReference>
<keyword evidence="3" id="KW-1185">Reference proteome</keyword>
<dbReference type="GO" id="GO:0000272">
    <property type="term" value="P:polysaccharide catabolic process"/>
    <property type="evidence" value="ECO:0007669"/>
    <property type="project" value="InterPro"/>
</dbReference>
<comment type="caution">
    <text evidence="2">The sequence shown here is derived from an EMBL/GenBank/DDBJ whole genome shotgun (WGS) entry which is preliminary data.</text>
</comment>
<dbReference type="Pfam" id="PF00404">
    <property type="entry name" value="Dockerin_1"/>
    <property type="match status" value="1"/>
</dbReference>
<evidence type="ECO:0000313" key="3">
    <source>
        <dbReference type="Proteomes" id="UP001156666"/>
    </source>
</evidence>
<dbReference type="InterPro" id="IPR016134">
    <property type="entry name" value="Dockerin_dom"/>
</dbReference>
<proteinExistence type="predicted"/>
<dbReference type="InterPro" id="IPR026444">
    <property type="entry name" value="Secre_tail"/>
</dbReference>
<dbReference type="RefSeq" id="WP_235291372.1">
    <property type="nucleotide sequence ID" value="NZ_BSOH01000014.1"/>
</dbReference>
<dbReference type="EMBL" id="BSOH01000014">
    <property type="protein sequence ID" value="GLR17703.1"/>
    <property type="molecule type" value="Genomic_DNA"/>
</dbReference>
<protein>
    <recommendedName>
        <fullName evidence="1">Dockerin domain-containing protein</fullName>
    </recommendedName>
</protein>
<name>A0AA37ST51_9BACT</name>
<dbReference type="InterPro" id="IPR036439">
    <property type="entry name" value="Dockerin_dom_sf"/>
</dbReference>
<gene>
    <name evidence="2" type="ORF">GCM10007940_23180</name>
</gene>
<dbReference type="PROSITE" id="PS51766">
    <property type="entry name" value="DOCKERIN"/>
    <property type="match status" value="1"/>
</dbReference>